<dbReference type="InterPro" id="IPR001789">
    <property type="entry name" value="Sig_transdc_resp-reg_receiver"/>
</dbReference>
<protein>
    <submittedName>
        <fullName evidence="4">CheY-like chemotaxis protein</fullName>
    </submittedName>
</protein>
<dbReference type="Pfam" id="PF00072">
    <property type="entry name" value="Response_reg"/>
    <property type="match status" value="1"/>
</dbReference>
<evidence type="ECO:0000313" key="5">
    <source>
        <dbReference type="Proteomes" id="UP000588604"/>
    </source>
</evidence>
<evidence type="ECO:0000256" key="1">
    <source>
        <dbReference type="ARBA" id="ARBA00022553"/>
    </source>
</evidence>
<feature type="domain" description="Response regulatory" evidence="3">
    <location>
        <begin position="2"/>
        <end position="122"/>
    </location>
</feature>
<reference evidence="4 5" key="1">
    <citation type="submission" date="2020-08" db="EMBL/GenBank/DDBJ databases">
        <title>Genomic Encyclopedia of Type Strains, Phase IV (KMG-IV): sequencing the most valuable type-strain genomes for metagenomic binning, comparative biology and taxonomic classification.</title>
        <authorList>
            <person name="Goeker M."/>
        </authorList>
    </citation>
    <scope>NUCLEOTIDE SEQUENCE [LARGE SCALE GENOMIC DNA]</scope>
    <source>
        <strain evidence="4 5">DSM 102044</strain>
    </source>
</reference>
<dbReference type="PANTHER" id="PTHR44591:SF3">
    <property type="entry name" value="RESPONSE REGULATORY DOMAIN-CONTAINING PROTEIN"/>
    <property type="match status" value="1"/>
</dbReference>
<dbReference type="GO" id="GO:0000160">
    <property type="term" value="P:phosphorelay signal transduction system"/>
    <property type="evidence" value="ECO:0007669"/>
    <property type="project" value="InterPro"/>
</dbReference>
<evidence type="ECO:0000313" key="4">
    <source>
        <dbReference type="EMBL" id="MBB6327922.1"/>
    </source>
</evidence>
<organism evidence="4 5">
    <name type="scientific">Algoriphagus iocasae</name>
    <dbReference type="NCBI Taxonomy" id="1836499"/>
    <lineage>
        <taxon>Bacteria</taxon>
        <taxon>Pseudomonadati</taxon>
        <taxon>Bacteroidota</taxon>
        <taxon>Cytophagia</taxon>
        <taxon>Cytophagales</taxon>
        <taxon>Cyclobacteriaceae</taxon>
        <taxon>Algoriphagus</taxon>
    </lineage>
</organism>
<dbReference type="Gene3D" id="3.40.50.2300">
    <property type="match status" value="1"/>
</dbReference>
<dbReference type="PROSITE" id="PS50110">
    <property type="entry name" value="RESPONSE_REGULATORY"/>
    <property type="match status" value="1"/>
</dbReference>
<dbReference type="PANTHER" id="PTHR44591">
    <property type="entry name" value="STRESS RESPONSE REGULATOR PROTEIN 1"/>
    <property type="match status" value="1"/>
</dbReference>
<proteinExistence type="predicted"/>
<evidence type="ECO:0000256" key="2">
    <source>
        <dbReference type="PROSITE-ProRule" id="PRU00169"/>
    </source>
</evidence>
<dbReference type="InterPro" id="IPR050595">
    <property type="entry name" value="Bact_response_regulator"/>
</dbReference>
<dbReference type="Proteomes" id="UP000588604">
    <property type="component" value="Unassembled WGS sequence"/>
</dbReference>
<feature type="modified residue" description="4-aspartylphosphate" evidence="2">
    <location>
        <position position="55"/>
    </location>
</feature>
<dbReference type="SMART" id="SM00448">
    <property type="entry name" value="REC"/>
    <property type="match status" value="1"/>
</dbReference>
<dbReference type="SUPFAM" id="SSF52172">
    <property type="entry name" value="CheY-like"/>
    <property type="match status" value="1"/>
</dbReference>
<keyword evidence="5" id="KW-1185">Reference proteome</keyword>
<dbReference type="RefSeq" id="WP_184496663.1">
    <property type="nucleotide sequence ID" value="NZ_JACIJO010000003.1"/>
</dbReference>
<comment type="caution">
    <text evidence="4">The sequence shown here is derived from an EMBL/GenBank/DDBJ whole genome shotgun (WGS) entry which is preliminary data.</text>
</comment>
<name>A0A841MI14_9BACT</name>
<evidence type="ECO:0000259" key="3">
    <source>
        <dbReference type="PROSITE" id="PS50110"/>
    </source>
</evidence>
<keyword evidence="1 2" id="KW-0597">Phosphoprotein</keyword>
<dbReference type="AlphaFoldDB" id="A0A841MI14"/>
<dbReference type="EMBL" id="JACIJO010000003">
    <property type="protein sequence ID" value="MBB6327922.1"/>
    <property type="molecule type" value="Genomic_DNA"/>
</dbReference>
<dbReference type="InterPro" id="IPR011006">
    <property type="entry name" value="CheY-like_superfamily"/>
</dbReference>
<sequence>MKVLFIDDEYLERVRFSETIKLLDLGIEVMIAENGWDAIALLGKSKILPDIIIHDINMPDMNGIEFLQKLKTVEAFRRIPKITFTSSKNTKDHQKCWDLGVNSILIKPIKPEDYKETIQLMITYWKLNASRP</sequence>
<gene>
    <name evidence="4" type="ORF">FHS59_003565</name>
</gene>
<accession>A0A841MI14</accession>